<dbReference type="EnsemblPlants" id="OMERI03G09220.1">
    <property type="protein sequence ID" value="OMERI03G09220.1"/>
    <property type="gene ID" value="OMERI03G09220"/>
</dbReference>
<dbReference type="HOGENOM" id="CLU_2577876_0_0_1"/>
<dbReference type="AlphaFoldDB" id="A0A0E0CXQ4"/>
<name>A0A0E0CXQ4_9ORYZ</name>
<protein>
    <submittedName>
        <fullName evidence="1">Uncharacterized protein</fullName>
    </submittedName>
</protein>
<reference evidence="1" key="2">
    <citation type="submission" date="2018-05" db="EMBL/GenBank/DDBJ databases">
        <title>OmerRS3 (Oryza meridionalis Reference Sequence Version 3).</title>
        <authorList>
            <person name="Zhang J."/>
            <person name="Kudrna D."/>
            <person name="Lee S."/>
            <person name="Talag J."/>
            <person name="Welchert J."/>
            <person name="Wing R.A."/>
        </authorList>
    </citation>
    <scope>NUCLEOTIDE SEQUENCE [LARGE SCALE GENOMIC DNA]</scope>
    <source>
        <strain evidence="1">cv. OR44</strain>
    </source>
</reference>
<dbReference type="Proteomes" id="UP000008021">
    <property type="component" value="Chromosome 3"/>
</dbReference>
<accession>A0A0E0CXQ4</accession>
<keyword evidence="2" id="KW-1185">Reference proteome</keyword>
<organism evidence="1">
    <name type="scientific">Oryza meridionalis</name>
    <dbReference type="NCBI Taxonomy" id="40149"/>
    <lineage>
        <taxon>Eukaryota</taxon>
        <taxon>Viridiplantae</taxon>
        <taxon>Streptophyta</taxon>
        <taxon>Embryophyta</taxon>
        <taxon>Tracheophyta</taxon>
        <taxon>Spermatophyta</taxon>
        <taxon>Magnoliopsida</taxon>
        <taxon>Liliopsida</taxon>
        <taxon>Poales</taxon>
        <taxon>Poaceae</taxon>
        <taxon>BOP clade</taxon>
        <taxon>Oryzoideae</taxon>
        <taxon>Oryzeae</taxon>
        <taxon>Oryzinae</taxon>
        <taxon>Oryza</taxon>
    </lineage>
</organism>
<proteinExistence type="predicted"/>
<reference evidence="1" key="1">
    <citation type="submission" date="2015-04" db="UniProtKB">
        <authorList>
            <consortium name="EnsemblPlants"/>
        </authorList>
    </citation>
    <scope>IDENTIFICATION</scope>
</reference>
<sequence length="81" mass="9173">MGLTLSKRGRCTVHDALLPRYPNPMPDPHSVFLFIRSCMPQTRRLRFFLLSDPDNWSVPVKAPSPRASAPITRVVTALAHY</sequence>
<evidence type="ECO:0000313" key="1">
    <source>
        <dbReference type="EnsemblPlants" id="OMERI03G09220.1"/>
    </source>
</evidence>
<dbReference type="Gramene" id="OMERI03G09220.1">
    <property type="protein sequence ID" value="OMERI03G09220.1"/>
    <property type="gene ID" value="OMERI03G09220"/>
</dbReference>
<evidence type="ECO:0000313" key="2">
    <source>
        <dbReference type="Proteomes" id="UP000008021"/>
    </source>
</evidence>